<dbReference type="KEGG" id="ppsc:EHS13_13675"/>
<protein>
    <submittedName>
        <fullName evidence="2">Uncharacterized protein</fullName>
    </submittedName>
</protein>
<accession>A0A6B8RJT7</accession>
<evidence type="ECO:0000313" key="2">
    <source>
        <dbReference type="EMBL" id="QGQ95852.1"/>
    </source>
</evidence>
<keyword evidence="1" id="KW-0472">Membrane</keyword>
<dbReference type="EMBL" id="CP034235">
    <property type="protein sequence ID" value="QGQ95852.1"/>
    <property type="molecule type" value="Genomic_DNA"/>
</dbReference>
<proteinExistence type="predicted"/>
<dbReference type="Proteomes" id="UP000426246">
    <property type="component" value="Chromosome"/>
</dbReference>
<dbReference type="AlphaFoldDB" id="A0A6B8RJT7"/>
<gene>
    <name evidence="2" type="ORF">EHS13_13675</name>
</gene>
<feature type="transmembrane region" description="Helical" evidence="1">
    <location>
        <begin position="54"/>
        <end position="71"/>
    </location>
</feature>
<name>A0A6B8RJT7_9BACL</name>
<keyword evidence="1" id="KW-1133">Transmembrane helix</keyword>
<dbReference type="OrthoDB" id="2973972at2"/>
<keyword evidence="1" id="KW-0812">Transmembrane</keyword>
<sequence>MKEKEFIQWTKFRKRGFFVFVILGTLFFVLATFILDAIITLFAHKYLTDNFSRVIQHLITGILIAIAIWFYSENRYKKYLSNQTDGKD</sequence>
<organism evidence="2 3">
    <name type="scientific">Paenibacillus psychroresistens</name>
    <dbReference type="NCBI Taxonomy" id="1778678"/>
    <lineage>
        <taxon>Bacteria</taxon>
        <taxon>Bacillati</taxon>
        <taxon>Bacillota</taxon>
        <taxon>Bacilli</taxon>
        <taxon>Bacillales</taxon>
        <taxon>Paenibacillaceae</taxon>
        <taxon>Paenibacillus</taxon>
    </lineage>
</organism>
<evidence type="ECO:0000256" key="1">
    <source>
        <dbReference type="SAM" id="Phobius"/>
    </source>
</evidence>
<evidence type="ECO:0000313" key="3">
    <source>
        <dbReference type="Proteomes" id="UP000426246"/>
    </source>
</evidence>
<keyword evidence="3" id="KW-1185">Reference proteome</keyword>
<dbReference type="RefSeq" id="WP_155700887.1">
    <property type="nucleotide sequence ID" value="NZ_CP034235.1"/>
</dbReference>
<feature type="transmembrane region" description="Helical" evidence="1">
    <location>
        <begin position="16"/>
        <end position="42"/>
    </location>
</feature>
<reference evidence="3" key="1">
    <citation type="submission" date="2018-11" db="EMBL/GenBank/DDBJ databases">
        <title>Complete genome sequence of Paenibacillus sp. ML311-T8.</title>
        <authorList>
            <person name="Nam Y.-D."/>
            <person name="Kang J."/>
            <person name="Chung W.-H."/>
            <person name="Park Y.S."/>
        </authorList>
    </citation>
    <scope>NUCLEOTIDE SEQUENCE [LARGE SCALE GENOMIC DNA]</scope>
    <source>
        <strain evidence="3">ML311-T8</strain>
    </source>
</reference>